<gene>
    <name evidence="1" type="ORF">DPMN_119275</name>
</gene>
<evidence type="ECO:0000313" key="2">
    <source>
        <dbReference type="Proteomes" id="UP000828390"/>
    </source>
</evidence>
<name>A0A9D4GIJ1_DREPO</name>
<evidence type="ECO:0000313" key="1">
    <source>
        <dbReference type="EMBL" id="KAH3817720.1"/>
    </source>
</evidence>
<proteinExistence type="predicted"/>
<keyword evidence="2" id="KW-1185">Reference proteome</keyword>
<dbReference type="AlphaFoldDB" id="A0A9D4GIJ1"/>
<reference evidence="1" key="1">
    <citation type="journal article" date="2019" name="bioRxiv">
        <title>The Genome of the Zebra Mussel, Dreissena polymorpha: A Resource for Invasive Species Research.</title>
        <authorList>
            <person name="McCartney M.A."/>
            <person name="Auch B."/>
            <person name="Kono T."/>
            <person name="Mallez S."/>
            <person name="Zhang Y."/>
            <person name="Obille A."/>
            <person name="Becker A."/>
            <person name="Abrahante J.E."/>
            <person name="Garbe J."/>
            <person name="Badalamenti J.P."/>
            <person name="Herman A."/>
            <person name="Mangelson H."/>
            <person name="Liachko I."/>
            <person name="Sullivan S."/>
            <person name="Sone E.D."/>
            <person name="Koren S."/>
            <person name="Silverstein K.A.T."/>
            <person name="Beckman K.B."/>
            <person name="Gohl D.M."/>
        </authorList>
    </citation>
    <scope>NUCLEOTIDE SEQUENCE</scope>
    <source>
        <strain evidence="1">Duluth1</strain>
        <tissue evidence="1">Whole animal</tissue>
    </source>
</reference>
<organism evidence="1 2">
    <name type="scientific">Dreissena polymorpha</name>
    <name type="common">Zebra mussel</name>
    <name type="synonym">Mytilus polymorpha</name>
    <dbReference type="NCBI Taxonomy" id="45954"/>
    <lineage>
        <taxon>Eukaryota</taxon>
        <taxon>Metazoa</taxon>
        <taxon>Spiralia</taxon>
        <taxon>Lophotrochozoa</taxon>
        <taxon>Mollusca</taxon>
        <taxon>Bivalvia</taxon>
        <taxon>Autobranchia</taxon>
        <taxon>Heteroconchia</taxon>
        <taxon>Euheterodonta</taxon>
        <taxon>Imparidentia</taxon>
        <taxon>Neoheterodontei</taxon>
        <taxon>Myida</taxon>
        <taxon>Dreissenoidea</taxon>
        <taxon>Dreissenidae</taxon>
        <taxon>Dreissena</taxon>
    </lineage>
</organism>
<accession>A0A9D4GIJ1</accession>
<comment type="caution">
    <text evidence="1">The sequence shown here is derived from an EMBL/GenBank/DDBJ whole genome shotgun (WGS) entry which is preliminary data.</text>
</comment>
<reference evidence="1" key="2">
    <citation type="submission" date="2020-11" db="EMBL/GenBank/DDBJ databases">
        <authorList>
            <person name="McCartney M.A."/>
            <person name="Auch B."/>
            <person name="Kono T."/>
            <person name="Mallez S."/>
            <person name="Becker A."/>
            <person name="Gohl D.M."/>
            <person name="Silverstein K.A.T."/>
            <person name="Koren S."/>
            <person name="Bechman K.B."/>
            <person name="Herman A."/>
            <person name="Abrahante J.E."/>
            <person name="Garbe J."/>
        </authorList>
    </citation>
    <scope>NUCLEOTIDE SEQUENCE</scope>
    <source>
        <strain evidence="1">Duluth1</strain>
        <tissue evidence="1">Whole animal</tissue>
    </source>
</reference>
<sequence length="54" mass="5914">MPNSHIYFVHVPNGNVRIAKHASNAIKNSVGEILSRVGDDTRVVDEPLASQVFL</sequence>
<protein>
    <submittedName>
        <fullName evidence="1">Uncharacterized protein</fullName>
    </submittedName>
</protein>
<dbReference type="EMBL" id="JAIWYP010000005">
    <property type="protein sequence ID" value="KAH3817720.1"/>
    <property type="molecule type" value="Genomic_DNA"/>
</dbReference>
<dbReference type="Proteomes" id="UP000828390">
    <property type="component" value="Unassembled WGS sequence"/>
</dbReference>